<organism evidence="1 2">
    <name type="scientific">Kordiimonas lacus</name>
    <dbReference type="NCBI Taxonomy" id="637679"/>
    <lineage>
        <taxon>Bacteria</taxon>
        <taxon>Pseudomonadati</taxon>
        <taxon>Pseudomonadota</taxon>
        <taxon>Alphaproteobacteria</taxon>
        <taxon>Kordiimonadales</taxon>
        <taxon>Kordiimonadaceae</taxon>
        <taxon>Kordiimonas</taxon>
    </lineage>
</organism>
<dbReference type="Pfam" id="PF07310">
    <property type="entry name" value="PAS_5"/>
    <property type="match status" value="1"/>
</dbReference>
<accession>A0A1G6XKN0</accession>
<evidence type="ECO:0000313" key="1">
    <source>
        <dbReference type="EMBL" id="SDD78758.1"/>
    </source>
</evidence>
<sequence length="156" mass="17920">MQMSESQQALLKHWSEFHLQQGGLPSRKEFSLRALGRHVTHIAILDVKPNPLDFEYRLIGTTVVDHLHKDYTGVRLSMIPGKGPESRLWSFMRQTYEDGQPHYFEVPYVGPKEGPEIVYTLYLPLASDHNHTDKIMIVPHYASRTAVIHVGLQPLH</sequence>
<dbReference type="OrthoDB" id="8478534at2"/>
<reference evidence="1 2" key="1">
    <citation type="submission" date="2016-10" db="EMBL/GenBank/DDBJ databases">
        <authorList>
            <person name="de Groot N.N."/>
        </authorList>
    </citation>
    <scope>NUCLEOTIDE SEQUENCE [LARGE SCALE GENOMIC DNA]</scope>
    <source>
        <strain evidence="1 2">CGMCC 1.9109</strain>
    </source>
</reference>
<protein>
    <submittedName>
        <fullName evidence="1">PAS domain-containing protein</fullName>
    </submittedName>
</protein>
<dbReference type="Proteomes" id="UP000183685">
    <property type="component" value="Unassembled WGS sequence"/>
</dbReference>
<name>A0A1G6XKN0_9PROT</name>
<dbReference type="RefSeq" id="WP_068301542.1">
    <property type="nucleotide sequence ID" value="NZ_FNAK01000003.1"/>
</dbReference>
<keyword evidence="2" id="KW-1185">Reference proteome</keyword>
<gene>
    <name evidence="1" type="ORF">SAMN04488071_1275</name>
</gene>
<proteinExistence type="predicted"/>
<dbReference type="AlphaFoldDB" id="A0A1G6XKN0"/>
<evidence type="ECO:0000313" key="2">
    <source>
        <dbReference type="Proteomes" id="UP000183685"/>
    </source>
</evidence>
<dbReference type="EMBL" id="FNAK01000003">
    <property type="protein sequence ID" value="SDD78758.1"/>
    <property type="molecule type" value="Genomic_DNA"/>
</dbReference>
<dbReference type="InterPro" id="IPR009922">
    <property type="entry name" value="DUF1457"/>
</dbReference>